<protein>
    <recommendedName>
        <fullName evidence="15">ATP-dependent 6-phosphofructokinase</fullName>
        <shortName evidence="15">ATP-PFK</shortName>
        <shortName evidence="15">Phosphofructokinase</shortName>
        <ecNumber evidence="15">2.7.1.11</ecNumber>
    </recommendedName>
    <alternativeName>
        <fullName evidence="15">Phosphohexokinase</fullName>
    </alternativeName>
</protein>
<dbReference type="Gene3D" id="3.40.50.460">
    <property type="entry name" value="Phosphofructokinase domain"/>
    <property type="match status" value="1"/>
</dbReference>
<comment type="activity regulation">
    <text evidence="15">Allosterically activated by ADP and other diphosphonucleosides, and allosterically inhibited by phosphoenolpyruvate.</text>
</comment>
<dbReference type="GO" id="GO:0070095">
    <property type="term" value="F:fructose-6-phosphate binding"/>
    <property type="evidence" value="ECO:0007669"/>
    <property type="project" value="TreeGrafter"/>
</dbReference>
<evidence type="ECO:0000256" key="11">
    <source>
        <dbReference type="ARBA" id="ARBA00022840"/>
    </source>
</evidence>
<accession>A0A1G9NJI7</accession>
<feature type="binding site" description="in other chain" evidence="15">
    <location>
        <begin position="172"/>
        <end position="174"/>
    </location>
    <ligand>
        <name>substrate</name>
        <note>ligand shared between dimeric partners</note>
    </ligand>
</feature>
<dbReference type="GO" id="GO:0042802">
    <property type="term" value="F:identical protein binding"/>
    <property type="evidence" value="ECO:0007669"/>
    <property type="project" value="TreeGrafter"/>
</dbReference>
<proteinExistence type="inferred from homology"/>
<comment type="cofactor">
    <cofactor evidence="1 15">
        <name>Mg(2+)</name>
        <dbReference type="ChEBI" id="CHEBI:18420"/>
    </cofactor>
</comment>
<dbReference type="PANTHER" id="PTHR13697">
    <property type="entry name" value="PHOSPHOFRUCTOKINASE"/>
    <property type="match status" value="1"/>
</dbReference>
<feature type="binding site" evidence="15">
    <location>
        <begin position="75"/>
        <end position="76"/>
    </location>
    <ligand>
        <name>ATP</name>
        <dbReference type="ChEBI" id="CHEBI:30616"/>
    </ligand>
</feature>
<evidence type="ECO:0000256" key="15">
    <source>
        <dbReference type="HAMAP-Rule" id="MF_00339"/>
    </source>
</evidence>
<dbReference type="FunFam" id="3.40.50.450:FF:000001">
    <property type="entry name" value="ATP-dependent 6-phosphofructokinase"/>
    <property type="match status" value="1"/>
</dbReference>
<comment type="pathway">
    <text evidence="4 15">Carbohydrate degradation; glycolysis; D-glyceraldehyde 3-phosphate and glycerone phosphate from D-glucose: step 3/4.</text>
</comment>
<dbReference type="Gene3D" id="3.40.50.450">
    <property type="match status" value="1"/>
</dbReference>
<keyword evidence="6 15" id="KW-0021">Allosteric enzyme</keyword>
<dbReference type="PRINTS" id="PR00476">
    <property type="entry name" value="PHFRCTKINASE"/>
</dbReference>
<dbReference type="GO" id="GO:0006002">
    <property type="term" value="P:fructose 6-phosphate metabolic process"/>
    <property type="evidence" value="ECO:0007669"/>
    <property type="project" value="InterPro"/>
</dbReference>
<dbReference type="GO" id="GO:0048029">
    <property type="term" value="F:monosaccharide binding"/>
    <property type="evidence" value="ECO:0007669"/>
    <property type="project" value="TreeGrafter"/>
</dbReference>
<evidence type="ECO:0000256" key="4">
    <source>
        <dbReference type="ARBA" id="ARBA00004679"/>
    </source>
</evidence>
<keyword evidence="11 15" id="KW-0067">ATP-binding</keyword>
<keyword evidence="8 15" id="KW-0479">Metal-binding</keyword>
<feature type="binding site" description="in other chain" evidence="15">
    <location>
        <begin position="265"/>
        <end position="268"/>
    </location>
    <ligand>
        <name>substrate</name>
        <note>ligand shared between dimeric partners</note>
    </ligand>
</feature>
<keyword evidence="13 15" id="KW-0324">Glycolysis</keyword>
<organism evidence="17 18">
    <name type="scientific">Halarsenatibacter silvermanii</name>
    <dbReference type="NCBI Taxonomy" id="321763"/>
    <lineage>
        <taxon>Bacteria</taxon>
        <taxon>Bacillati</taxon>
        <taxon>Bacillota</taxon>
        <taxon>Clostridia</taxon>
        <taxon>Halanaerobiales</taxon>
        <taxon>Halarsenatibacteraceae</taxon>
        <taxon>Halarsenatibacter</taxon>
    </lineage>
</organism>
<dbReference type="FunFam" id="3.40.50.460:FF:000002">
    <property type="entry name" value="ATP-dependent 6-phosphofructokinase"/>
    <property type="match status" value="1"/>
</dbReference>
<dbReference type="InterPro" id="IPR035966">
    <property type="entry name" value="PKF_sf"/>
</dbReference>
<evidence type="ECO:0000256" key="7">
    <source>
        <dbReference type="ARBA" id="ARBA00022679"/>
    </source>
</evidence>
<dbReference type="GO" id="GO:0003872">
    <property type="term" value="F:6-phosphofructokinase activity"/>
    <property type="evidence" value="ECO:0007669"/>
    <property type="project" value="UniProtKB-UniRule"/>
</dbReference>
<comment type="catalytic activity">
    <reaction evidence="14 15">
        <text>beta-D-fructose 6-phosphate + ATP = beta-D-fructose 1,6-bisphosphate + ADP + H(+)</text>
        <dbReference type="Rhea" id="RHEA:16109"/>
        <dbReference type="ChEBI" id="CHEBI:15378"/>
        <dbReference type="ChEBI" id="CHEBI:30616"/>
        <dbReference type="ChEBI" id="CHEBI:32966"/>
        <dbReference type="ChEBI" id="CHEBI:57634"/>
        <dbReference type="ChEBI" id="CHEBI:456216"/>
        <dbReference type="EC" id="2.7.1.11"/>
    </reaction>
</comment>
<dbReference type="UniPathway" id="UPA00109">
    <property type="reaction ID" value="UER00182"/>
</dbReference>
<comment type="caution">
    <text evidence="15">Lacks conserved residue(s) required for the propagation of feature annotation.</text>
</comment>
<evidence type="ECO:0000256" key="3">
    <source>
        <dbReference type="ARBA" id="ARBA00004496"/>
    </source>
</evidence>
<evidence type="ECO:0000313" key="18">
    <source>
        <dbReference type="Proteomes" id="UP000199476"/>
    </source>
</evidence>
<feature type="binding site" evidence="15">
    <location>
        <position position="259"/>
    </location>
    <ligand>
        <name>substrate</name>
        <note>ligand shared between dimeric partners</note>
    </ligand>
</feature>
<evidence type="ECO:0000256" key="9">
    <source>
        <dbReference type="ARBA" id="ARBA00022741"/>
    </source>
</evidence>
<feature type="binding site" description="in other chain" evidence="15">
    <location>
        <position position="157"/>
    </location>
    <ligand>
        <name>ADP</name>
        <dbReference type="ChEBI" id="CHEBI:456216"/>
        <note>allosteric activator; ligand shared between dimeric partners</note>
    </ligand>
</feature>
<dbReference type="GO" id="GO:0005524">
    <property type="term" value="F:ATP binding"/>
    <property type="evidence" value="ECO:0007669"/>
    <property type="project" value="UniProtKB-KW"/>
</dbReference>
<gene>
    <name evidence="15" type="primary">pfkA</name>
    <name evidence="17" type="ORF">SAMN04488692_11084</name>
</gene>
<feature type="active site" description="Proton acceptor" evidence="15">
    <location>
        <position position="130"/>
    </location>
</feature>
<evidence type="ECO:0000256" key="12">
    <source>
        <dbReference type="ARBA" id="ARBA00022842"/>
    </source>
</evidence>
<evidence type="ECO:0000256" key="14">
    <source>
        <dbReference type="ARBA" id="ARBA00048070"/>
    </source>
</evidence>
<dbReference type="InterPro" id="IPR000023">
    <property type="entry name" value="Phosphofructokinase_dom"/>
</dbReference>
<keyword evidence="7 15" id="KW-0808">Transferase</keyword>
<dbReference type="AlphaFoldDB" id="A0A1G9NJI7"/>
<evidence type="ECO:0000256" key="6">
    <source>
        <dbReference type="ARBA" id="ARBA00022533"/>
    </source>
</evidence>
<feature type="domain" description="Phosphofructokinase" evidence="16">
    <location>
        <begin position="6"/>
        <end position="289"/>
    </location>
</feature>
<dbReference type="NCBIfam" id="NF002872">
    <property type="entry name" value="PRK03202.1"/>
    <property type="match status" value="1"/>
</dbReference>
<evidence type="ECO:0000256" key="5">
    <source>
        <dbReference type="ARBA" id="ARBA00022490"/>
    </source>
</evidence>
<dbReference type="HAMAP" id="MF_00339">
    <property type="entry name" value="Phosphofructokinase_I_B1"/>
    <property type="match status" value="1"/>
</dbReference>
<feature type="binding site" description="in other chain" evidence="15">
    <location>
        <begin position="216"/>
        <end position="218"/>
    </location>
    <ligand>
        <name>ADP</name>
        <dbReference type="ChEBI" id="CHEBI:456216"/>
        <note>allosteric activator; ligand shared between dimeric partners</note>
    </ligand>
</feature>
<evidence type="ECO:0000256" key="1">
    <source>
        <dbReference type="ARBA" id="ARBA00001946"/>
    </source>
</evidence>
<comment type="similarity">
    <text evidence="15">Belongs to the phosphofructokinase type A (PFKA) family. ATP-dependent PFK group I subfamily. Prokaryotic clade 'B1' sub-subfamily.</text>
</comment>
<dbReference type="GO" id="GO:0016208">
    <property type="term" value="F:AMP binding"/>
    <property type="evidence" value="ECO:0007669"/>
    <property type="project" value="TreeGrafter"/>
</dbReference>
<comment type="subunit">
    <text evidence="15">Homotetramer.</text>
</comment>
<dbReference type="InterPro" id="IPR022953">
    <property type="entry name" value="ATP_PFK"/>
</dbReference>
<sequence>MGQMERIGVMTSGGDAPGMNAAVRAITRWGKDAGLDILGIKRGYAGLLNEEIIPLSDSDVSGKVNRGGTFLLTARSEKFRSEEGQQKALEMLHKNQIDGLIVIGGDGSMRGAKKLEEKGFPTAFLPGTIDNDIPCTDYSIGFDTAINTVTNIVDKIRDTATSHERVFIIETMGRHSGVLTLEAGLAAGAEAVLIPEIKFDIEEVCRIVAKGYDRGKLHNLILVAEGVDYTHGESYADRKNRVVFEIGKKIESRTGHEVREIVLGHVQRGGAPSAKDRILASKMGSRVLEGILEGKSGMMVAKEGNLFRMISYEKVLNNEVSIDKSLYELAHIIG</sequence>
<keyword evidence="10 15" id="KW-0418">Kinase</keyword>
<dbReference type="Pfam" id="PF00365">
    <property type="entry name" value="PFK"/>
    <property type="match status" value="1"/>
</dbReference>
<feature type="binding site" evidence="15">
    <location>
        <begin position="105"/>
        <end position="108"/>
    </location>
    <ligand>
        <name>ATP</name>
        <dbReference type="ChEBI" id="CHEBI:30616"/>
    </ligand>
</feature>
<evidence type="ECO:0000256" key="13">
    <source>
        <dbReference type="ARBA" id="ARBA00023152"/>
    </source>
</evidence>
<evidence type="ECO:0000256" key="8">
    <source>
        <dbReference type="ARBA" id="ARBA00022723"/>
    </source>
</evidence>
<name>A0A1G9NJI7_9FIRM</name>
<feature type="binding site" description="in other chain" evidence="15">
    <location>
        <begin position="188"/>
        <end position="190"/>
    </location>
    <ligand>
        <name>ADP</name>
        <dbReference type="ChEBI" id="CHEBI:456216"/>
        <note>allosteric activator; ligand shared between dimeric partners</note>
    </ligand>
</feature>
<keyword evidence="5 15" id="KW-0963">Cytoplasm</keyword>
<feature type="binding site" evidence="15">
    <location>
        <position position="165"/>
    </location>
    <ligand>
        <name>substrate</name>
        <note>ligand shared between dimeric partners</note>
    </ligand>
</feature>
<feature type="binding site" evidence="15">
    <location>
        <position position="106"/>
    </location>
    <ligand>
        <name>Mg(2+)</name>
        <dbReference type="ChEBI" id="CHEBI:18420"/>
        <note>catalytic</note>
    </ligand>
</feature>
<feature type="binding site" evidence="15">
    <location>
        <position position="14"/>
    </location>
    <ligand>
        <name>ATP</name>
        <dbReference type="ChEBI" id="CHEBI:30616"/>
    </ligand>
</feature>
<dbReference type="EMBL" id="FNGO01000010">
    <property type="protein sequence ID" value="SDL86167.1"/>
    <property type="molecule type" value="Genomic_DNA"/>
</dbReference>
<dbReference type="GO" id="GO:0005945">
    <property type="term" value="C:6-phosphofructokinase complex"/>
    <property type="evidence" value="ECO:0007669"/>
    <property type="project" value="TreeGrafter"/>
</dbReference>
<keyword evidence="18" id="KW-1185">Reference proteome</keyword>
<evidence type="ECO:0000259" key="16">
    <source>
        <dbReference type="Pfam" id="PF00365"/>
    </source>
</evidence>
<dbReference type="SUPFAM" id="SSF53784">
    <property type="entry name" value="Phosphofructokinase"/>
    <property type="match status" value="1"/>
</dbReference>
<feature type="binding site" description="in other chain" evidence="15">
    <location>
        <begin position="128"/>
        <end position="130"/>
    </location>
    <ligand>
        <name>substrate</name>
        <note>ligand shared between dimeric partners</note>
    </ligand>
</feature>
<keyword evidence="12 15" id="KW-0460">Magnesium</keyword>
<feature type="binding site" description="in other chain" evidence="15">
    <location>
        <position position="214"/>
    </location>
    <ligand>
        <name>ADP</name>
        <dbReference type="ChEBI" id="CHEBI:456216"/>
        <note>allosteric activator; ligand shared between dimeric partners</note>
    </ligand>
</feature>
<dbReference type="InterPro" id="IPR012003">
    <property type="entry name" value="ATP_PFK_prok-type"/>
</dbReference>
<feature type="binding site" evidence="15">
    <location>
        <begin position="24"/>
        <end position="28"/>
    </location>
    <ligand>
        <name>ADP</name>
        <dbReference type="ChEBI" id="CHEBI:456216"/>
        <note>allosteric activator; ligand shared between dimeric partners</note>
    </ligand>
</feature>
<dbReference type="EC" id="2.7.1.11" evidence="15"/>
<dbReference type="STRING" id="321763.SAMN04488692_11084"/>
<evidence type="ECO:0000256" key="2">
    <source>
        <dbReference type="ARBA" id="ARBA00002659"/>
    </source>
</evidence>
<evidence type="ECO:0000256" key="10">
    <source>
        <dbReference type="ARBA" id="ARBA00022777"/>
    </source>
</evidence>
<dbReference type="PANTHER" id="PTHR13697:SF4">
    <property type="entry name" value="ATP-DEPENDENT 6-PHOSPHOFRUCTOKINASE"/>
    <property type="match status" value="1"/>
</dbReference>
<feature type="binding site" description="in other chain" evidence="15">
    <location>
        <position position="225"/>
    </location>
    <ligand>
        <name>substrate</name>
        <note>ligand shared between dimeric partners</note>
    </ligand>
</feature>
<dbReference type="GO" id="GO:0046872">
    <property type="term" value="F:metal ion binding"/>
    <property type="evidence" value="ECO:0007669"/>
    <property type="project" value="UniProtKB-KW"/>
</dbReference>
<keyword evidence="9 15" id="KW-0547">Nucleotide-binding</keyword>
<dbReference type="InterPro" id="IPR012828">
    <property type="entry name" value="PFKA_ATP_prok"/>
</dbReference>
<dbReference type="GO" id="GO:0061621">
    <property type="term" value="P:canonical glycolysis"/>
    <property type="evidence" value="ECO:0007669"/>
    <property type="project" value="TreeGrafter"/>
</dbReference>
<dbReference type="GO" id="GO:0030388">
    <property type="term" value="P:fructose 1,6-bisphosphate metabolic process"/>
    <property type="evidence" value="ECO:0007669"/>
    <property type="project" value="TreeGrafter"/>
</dbReference>
<evidence type="ECO:0000313" key="17">
    <source>
        <dbReference type="EMBL" id="SDL86167.1"/>
    </source>
</evidence>
<reference evidence="17 18" key="1">
    <citation type="submission" date="2016-10" db="EMBL/GenBank/DDBJ databases">
        <authorList>
            <person name="de Groot N.N."/>
        </authorList>
    </citation>
    <scope>NUCLEOTIDE SEQUENCE [LARGE SCALE GENOMIC DNA]</scope>
    <source>
        <strain evidence="17 18">SLAS-1</strain>
    </source>
</reference>
<comment type="subcellular location">
    <subcellularLocation>
        <location evidence="3 15">Cytoplasm</location>
    </subcellularLocation>
</comment>
<dbReference type="Proteomes" id="UP000199476">
    <property type="component" value="Unassembled WGS sequence"/>
</dbReference>
<dbReference type="PROSITE" id="PS00433">
    <property type="entry name" value="PHOSPHOFRUCTOKINASE"/>
    <property type="match status" value="1"/>
</dbReference>
<dbReference type="PIRSF" id="PIRSF000532">
    <property type="entry name" value="ATP_PFK_prok"/>
    <property type="match status" value="1"/>
</dbReference>
<dbReference type="InterPro" id="IPR015912">
    <property type="entry name" value="Phosphofructokinase_CS"/>
</dbReference>
<comment type="function">
    <text evidence="2 15">Catalyzes the phosphorylation of D-fructose 6-phosphate to fructose 1,6-bisphosphate by ATP, the first committing step of glycolysis.</text>
</comment>